<evidence type="ECO:0000313" key="7">
    <source>
        <dbReference type="Proteomes" id="UP001210925"/>
    </source>
</evidence>
<name>A0AAD5UMI2_9FUNG</name>
<dbReference type="InterPro" id="IPR049730">
    <property type="entry name" value="SNF2/RAD54-like_C"/>
</dbReference>
<dbReference type="InterPro" id="IPR050496">
    <property type="entry name" value="SNF2_RAD54_helicase_repair"/>
</dbReference>
<dbReference type="Gene3D" id="3.40.50.10810">
    <property type="entry name" value="Tandem AAA-ATPase domain"/>
    <property type="match status" value="1"/>
</dbReference>
<evidence type="ECO:0000256" key="1">
    <source>
        <dbReference type="ARBA" id="ARBA00022741"/>
    </source>
</evidence>
<comment type="caution">
    <text evidence="6">The sequence shown here is derived from an EMBL/GenBank/DDBJ whole genome shotgun (WGS) entry which is preliminary data.</text>
</comment>
<dbReference type="PANTHER" id="PTHR45629">
    <property type="entry name" value="SNF2/RAD54 FAMILY MEMBER"/>
    <property type="match status" value="1"/>
</dbReference>
<keyword evidence="3" id="KW-0067">ATP-binding</keyword>
<organism evidence="6 7">
    <name type="scientific">Boothiomyces macroporosus</name>
    <dbReference type="NCBI Taxonomy" id="261099"/>
    <lineage>
        <taxon>Eukaryota</taxon>
        <taxon>Fungi</taxon>
        <taxon>Fungi incertae sedis</taxon>
        <taxon>Chytridiomycota</taxon>
        <taxon>Chytridiomycota incertae sedis</taxon>
        <taxon>Chytridiomycetes</taxon>
        <taxon>Rhizophydiales</taxon>
        <taxon>Terramycetaceae</taxon>
        <taxon>Boothiomyces</taxon>
    </lineage>
</organism>
<gene>
    <name evidence="6" type="primary">RDH54</name>
    <name evidence="6" type="ORF">HK103_005351</name>
</gene>
<keyword evidence="1" id="KW-0547">Nucleotide-binding</keyword>
<evidence type="ECO:0000256" key="3">
    <source>
        <dbReference type="ARBA" id="ARBA00022840"/>
    </source>
</evidence>
<sequence>MFKCLYRKKQTKKHSTWDNDGYLKIGTSIVLMDENKQILKTVSSRKIETEIINVGGLEVQVPLNELEEYYKTGNCSLSCENSDPGSQKTKTLLKPIANVKKVPVGLKKPLARKNVDTNASKREYKVIYKKKGAKTWENDGVLTIDGQQGTVTSDKGSVLGTINTSVVEGDEFSIGSKIFQVNEELNVNTTKKLKLGRKDFKTPLIGYTKSNADTGAAVKEGSIVMKRPESGDVKDVVLDQFLANEMGLGKSVQAISLIWMLTKQSPFVNTLPPVKRTLIVCPASLVSNWDKEIKKWLGIRMNAYKAGDSVRDFFVGRIYSILIVGYEKLKKFQDEILKGNFDLCICDEGHRIKNGNIQASQILSNLPTKRRIILSGTPVQNDLIEYYHMINFVNPDLLGSVPEFKKTFEKEIVERKSKERIEEFLQLSSKFVLRRTNEINQKFLPPKTEAIVFCQMLPKQKGYYKEKLQMMEADENILTTLQDLRKISNCTSLIEGNSNCQSGKFSAVKKLLVKIKNSDEKVVIVSHYTKTLDIFESYLSTCGYRFNRLDGSTLSSKRQQLVDQFNTDKNIFAFLLSAKAGGVGLNLIGASRLILVDIDWNPAVDQQAMARIWREGQKNSVFIYRFISTGTIEERILHRQMYKTDLANQVIDSQISSKSFSKEELQELTTLYEGECLLHHLSNCDCMDNQDDTAIDRRHFNRYFTDSLELLDYGDHILNEILKESENISFVMITNASK</sequence>
<dbReference type="PROSITE" id="PS51192">
    <property type="entry name" value="HELICASE_ATP_BIND_1"/>
    <property type="match status" value="1"/>
</dbReference>
<keyword evidence="6" id="KW-0347">Helicase</keyword>
<dbReference type="InterPro" id="IPR027417">
    <property type="entry name" value="P-loop_NTPase"/>
</dbReference>
<dbReference type="InterPro" id="IPR000330">
    <property type="entry name" value="SNF2_N"/>
</dbReference>
<dbReference type="InterPro" id="IPR001650">
    <property type="entry name" value="Helicase_C-like"/>
</dbReference>
<dbReference type="Proteomes" id="UP001210925">
    <property type="component" value="Unassembled WGS sequence"/>
</dbReference>
<dbReference type="SUPFAM" id="SSF52540">
    <property type="entry name" value="P-loop containing nucleoside triphosphate hydrolases"/>
    <property type="match status" value="2"/>
</dbReference>
<evidence type="ECO:0000256" key="2">
    <source>
        <dbReference type="ARBA" id="ARBA00022801"/>
    </source>
</evidence>
<feature type="domain" description="Helicase C-terminal" evidence="5">
    <location>
        <begin position="507"/>
        <end position="666"/>
    </location>
</feature>
<evidence type="ECO:0000259" key="5">
    <source>
        <dbReference type="PROSITE" id="PS51194"/>
    </source>
</evidence>
<dbReference type="GO" id="GO:0004386">
    <property type="term" value="F:helicase activity"/>
    <property type="evidence" value="ECO:0007669"/>
    <property type="project" value="UniProtKB-KW"/>
</dbReference>
<keyword evidence="2" id="KW-0378">Hydrolase</keyword>
<dbReference type="GO" id="GO:0005524">
    <property type="term" value="F:ATP binding"/>
    <property type="evidence" value="ECO:0007669"/>
    <property type="project" value="InterPro"/>
</dbReference>
<dbReference type="PROSITE" id="PS51194">
    <property type="entry name" value="HELICASE_CTER"/>
    <property type="match status" value="1"/>
</dbReference>
<dbReference type="InterPro" id="IPR038718">
    <property type="entry name" value="SNF2-like_sf"/>
</dbReference>
<dbReference type="GO" id="GO:0000724">
    <property type="term" value="P:double-strand break repair via homologous recombination"/>
    <property type="evidence" value="ECO:0007669"/>
    <property type="project" value="TreeGrafter"/>
</dbReference>
<evidence type="ECO:0000313" key="6">
    <source>
        <dbReference type="EMBL" id="KAJ3261516.1"/>
    </source>
</evidence>
<dbReference type="CDD" id="cd18793">
    <property type="entry name" value="SF2_C_SNF"/>
    <property type="match status" value="1"/>
</dbReference>
<dbReference type="AlphaFoldDB" id="A0AAD5UMI2"/>
<dbReference type="PANTHER" id="PTHR45629:SF7">
    <property type="entry name" value="DNA EXCISION REPAIR PROTEIN ERCC-6-RELATED"/>
    <property type="match status" value="1"/>
</dbReference>
<accession>A0AAD5UMI2</accession>
<evidence type="ECO:0000259" key="4">
    <source>
        <dbReference type="PROSITE" id="PS51192"/>
    </source>
</evidence>
<dbReference type="GO" id="GO:0016787">
    <property type="term" value="F:hydrolase activity"/>
    <property type="evidence" value="ECO:0007669"/>
    <property type="project" value="UniProtKB-KW"/>
</dbReference>
<feature type="domain" description="Helicase ATP-binding" evidence="4">
    <location>
        <begin position="231"/>
        <end position="396"/>
    </location>
</feature>
<dbReference type="EMBL" id="JADGKB010000005">
    <property type="protein sequence ID" value="KAJ3261516.1"/>
    <property type="molecule type" value="Genomic_DNA"/>
</dbReference>
<reference evidence="6" key="1">
    <citation type="submission" date="2020-05" db="EMBL/GenBank/DDBJ databases">
        <title>Phylogenomic resolution of chytrid fungi.</title>
        <authorList>
            <person name="Stajich J.E."/>
            <person name="Amses K."/>
            <person name="Simmons R."/>
            <person name="Seto K."/>
            <person name="Myers J."/>
            <person name="Bonds A."/>
            <person name="Quandt C.A."/>
            <person name="Barry K."/>
            <person name="Liu P."/>
            <person name="Grigoriev I."/>
            <person name="Longcore J.E."/>
            <person name="James T.Y."/>
        </authorList>
    </citation>
    <scope>NUCLEOTIDE SEQUENCE</scope>
    <source>
        <strain evidence="6">PLAUS21</strain>
    </source>
</reference>
<dbReference type="GO" id="GO:0007131">
    <property type="term" value="P:reciprocal meiotic recombination"/>
    <property type="evidence" value="ECO:0007669"/>
    <property type="project" value="TreeGrafter"/>
</dbReference>
<dbReference type="Pfam" id="PF00271">
    <property type="entry name" value="Helicase_C"/>
    <property type="match status" value="1"/>
</dbReference>
<protein>
    <submittedName>
        <fullName evidence="6">Helicase</fullName>
    </submittedName>
</protein>
<dbReference type="GO" id="GO:0005634">
    <property type="term" value="C:nucleus"/>
    <property type="evidence" value="ECO:0007669"/>
    <property type="project" value="TreeGrafter"/>
</dbReference>
<dbReference type="SMART" id="SM00490">
    <property type="entry name" value="HELICc"/>
    <property type="match status" value="1"/>
</dbReference>
<dbReference type="Pfam" id="PF00176">
    <property type="entry name" value="SNF2-rel_dom"/>
    <property type="match status" value="1"/>
</dbReference>
<dbReference type="Gene3D" id="3.40.50.300">
    <property type="entry name" value="P-loop containing nucleotide triphosphate hydrolases"/>
    <property type="match status" value="1"/>
</dbReference>
<dbReference type="InterPro" id="IPR014001">
    <property type="entry name" value="Helicase_ATP-bd"/>
</dbReference>
<dbReference type="SMART" id="SM00487">
    <property type="entry name" value="DEXDc"/>
    <property type="match status" value="1"/>
</dbReference>
<keyword evidence="7" id="KW-1185">Reference proteome</keyword>
<dbReference type="GO" id="GO:0015616">
    <property type="term" value="F:DNA translocase activity"/>
    <property type="evidence" value="ECO:0007669"/>
    <property type="project" value="TreeGrafter"/>
</dbReference>
<proteinExistence type="predicted"/>